<proteinExistence type="predicted"/>
<sequence length="458" mass="51302">MPQINGFSAVLMDHLQEVLPETITHSSSTFLGMRIQSQVHLPLHPVPPTCFQGPDPRQSIESLSTTLKFNTFSVHIANTGIDPLLFERRPHPEYDETGLDDDCYIDDLYTHRESMMLRLCVVVTVDARMVFAHTLRSRSNKFVVSGCSARRPVGSEMLMLDHGMGVIDGTIDSVMANKTDSANDSSRVCVELWHCKARWVQNTGSKWDNVAPHDVKRAFLADENDTRFICSNGLPRVVSLECTRLVPHPLLAFDIRVILALDLERSLDSRNTSPQRGVARRHVRRHTTNDGGTCHLAPILQPQISLAKLFPQHRRQTLQSSRGALSRLNLLETLCDCGRSQQQQQEEQEQQHLHHSIVTSRPVASYVSLPSQLQRPLGSSSQLSSLSMPNHFKRIVVPDLARYKPPTLSARLGYHSATCPAMTAKSSPRNHLTNSNTHHSLQLAPLRLSKQCIDTPTI</sequence>
<comment type="caution">
    <text evidence="2">The sequence shown here is derived from an EMBL/GenBank/DDBJ whole genome shotgun (WGS) entry which is preliminary data.</text>
</comment>
<protein>
    <submittedName>
        <fullName evidence="2">Uncharacterized protein</fullName>
    </submittedName>
</protein>
<feature type="region of interest" description="Disordered" evidence="1">
    <location>
        <begin position="270"/>
        <end position="291"/>
    </location>
</feature>
<accession>A0ABQ8F3X9</accession>
<keyword evidence="3" id="KW-1185">Reference proteome</keyword>
<evidence type="ECO:0000313" key="3">
    <source>
        <dbReference type="Proteomes" id="UP001648503"/>
    </source>
</evidence>
<dbReference type="Proteomes" id="UP001648503">
    <property type="component" value="Unassembled WGS sequence"/>
</dbReference>
<evidence type="ECO:0000313" key="2">
    <source>
        <dbReference type="EMBL" id="KAH6591710.1"/>
    </source>
</evidence>
<organism evidence="2 3">
    <name type="scientific">Batrachochytrium salamandrivorans</name>
    <dbReference type="NCBI Taxonomy" id="1357716"/>
    <lineage>
        <taxon>Eukaryota</taxon>
        <taxon>Fungi</taxon>
        <taxon>Fungi incertae sedis</taxon>
        <taxon>Chytridiomycota</taxon>
        <taxon>Chytridiomycota incertae sedis</taxon>
        <taxon>Chytridiomycetes</taxon>
        <taxon>Rhizophydiales</taxon>
        <taxon>Rhizophydiales incertae sedis</taxon>
        <taxon>Batrachochytrium</taxon>
    </lineage>
</organism>
<dbReference type="EMBL" id="JAFCIX010000401">
    <property type="protein sequence ID" value="KAH6591710.1"/>
    <property type="molecule type" value="Genomic_DNA"/>
</dbReference>
<name>A0ABQ8F3X9_9FUNG</name>
<evidence type="ECO:0000256" key="1">
    <source>
        <dbReference type="SAM" id="MobiDB-lite"/>
    </source>
</evidence>
<gene>
    <name evidence="2" type="ORF">BASA50_008529</name>
</gene>
<reference evidence="2 3" key="1">
    <citation type="submission" date="2021-02" db="EMBL/GenBank/DDBJ databases">
        <title>Variation within the Batrachochytrium salamandrivorans European outbreak.</title>
        <authorList>
            <person name="Kelly M."/>
            <person name="Pasmans F."/>
            <person name="Shea T.P."/>
            <person name="Munoz J.F."/>
            <person name="Carranza S."/>
            <person name="Cuomo C.A."/>
            <person name="Martel A."/>
        </authorList>
    </citation>
    <scope>NUCLEOTIDE SEQUENCE [LARGE SCALE GENOMIC DNA]</scope>
    <source>
        <strain evidence="2 3">AMFP18/2</strain>
    </source>
</reference>